<proteinExistence type="predicted"/>
<keyword evidence="3" id="KW-1185">Reference proteome</keyword>
<organism evidence="2 3">
    <name type="scientific">Colletotrichum higginsianum (strain IMI 349063)</name>
    <name type="common">Crucifer anthracnose fungus</name>
    <dbReference type="NCBI Taxonomy" id="759273"/>
    <lineage>
        <taxon>Eukaryota</taxon>
        <taxon>Fungi</taxon>
        <taxon>Dikarya</taxon>
        <taxon>Ascomycota</taxon>
        <taxon>Pezizomycotina</taxon>
        <taxon>Sordariomycetes</taxon>
        <taxon>Hypocreomycetidae</taxon>
        <taxon>Glomerellales</taxon>
        <taxon>Glomerellaceae</taxon>
        <taxon>Colletotrichum</taxon>
        <taxon>Colletotrichum destructivum species complex</taxon>
    </lineage>
</organism>
<evidence type="ECO:0000313" key="3">
    <source>
        <dbReference type="Proteomes" id="UP000092177"/>
    </source>
</evidence>
<feature type="domain" description="DUF6546" evidence="1">
    <location>
        <begin position="266"/>
        <end position="442"/>
    </location>
</feature>
<sequence>MPLRSDALHALDDGLSHGNGAGLQLPQAILPPEIRLMVLEELERLVEGRSRLSHFSAVSAEWRAFFQPRIFETLSIRHPGPDVTQLDANVRGDRTRLVKRISLHVTTDEYDARHDFDRPESGSSQRANDTMLQEALHELFRVLSKWGYAEDAHGISLDISVSSRSDAEHQLNHRNDRPHLSRSRVHSQDFERCLLGSLFGPGLARPPLPRVPIIKRLSMSNQNYRSFSAESLPRILLSLCCLETVNYAPGRSIDAAGRIARSQANMSLFQCVENSTTVKSVHLSESRSEIRNLVLASVKASYGLRTLAICHAIDAREFFQCHEDANRIPSAQCATVGSWPVLERLVLTTETGDLVAGASHVDSVLLMAATAALQMPSLKTMEIWASRIDHHFVFRYYAGAYGPTVCVCATWPVKLGAAVLDAWQQAAGGHAQQKQRQLRHKVASLDPGPMEKRSMDYFCHKIRPKRIMRDW</sequence>
<dbReference type="EMBL" id="LTAN01000002">
    <property type="protein sequence ID" value="OBR14708.1"/>
    <property type="molecule type" value="Genomic_DNA"/>
</dbReference>
<dbReference type="AlphaFoldDB" id="A0A1B7YS38"/>
<dbReference type="VEuPathDB" id="FungiDB:CH63R_03434"/>
<evidence type="ECO:0000313" key="2">
    <source>
        <dbReference type="EMBL" id="OBR14708.1"/>
    </source>
</evidence>
<dbReference type="Proteomes" id="UP000092177">
    <property type="component" value="Chromosome 2"/>
</dbReference>
<evidence type="ECO:0000259" key="1">
    <source>
        <dbReference type="Pfam" id="PF20183"/>
    </source>
</evidence>
<dbReference type="GeneID" id="28862516"/>
<name>A0A1B7YS38_COLHI</name>
<dbReference type="InterPro" id="IPR046676">
    <property type="entry name" value="DUF6546"/>
</dbReference>
<accession>A0A1B7YS38</accession>
<reference evidence="3" key="1">
    <citation type="journal article" date="2017" name="BMC Genomics">
        <title>Gapless genome assembly of Colletotrichum higginsianum reveals chromosome structure and association of transposable elements with secondary metabolite gene clusters.</title>
        <authorList>
            <person name="Dallery J.-F."/>
            <person name="Lapalu N."/>
            <person name="Zampounis A."/>
            <person name="Pigne S."/>
            <person name="Luyten I."/>
            <person name="Amselem J."/>
            <person name="Wittenberg A.H.J."/>
            <person name="Zhou S."/>
            <person name="de Queiroz M.V."/>
            <person name="Robin G.P."/>
            <person name="Auger A."/>
            <person name="Hainaut M."/>
            <person name="Henrissat B."/>
            <person name="Kim K.-T."/>
            <person name="Lee Y.-H."/>
            <person name="Lespinet O."/>
            <person name="Schwartz D.C."/>
            <person name="Thon M.R."/>
            <person name="O'Connell R.J."/>
        </authorList>
    </citation>
    <scope>NUCLEOTIDE SEQUENCE [LARGE SCALE GENOMIC DNA]</scope>
    <source>
        <strain evidence="3">IMI 349063</strain>
    </source>
</reference>
<comment type="caution">
    <text evidence="2">The sequence shown here is derived from an EMBL/GenBank/DDBJ whole genome shotgun (WGS) entry which is preliminary data.</text>
</comment>
<dbReference type="OrthoDB" id="4840822at2759"/>
<protein>
    <submittedName>
        <fullName evidence="2">F-box domain protein</fullName>
    </submittedName>
</protein>
<gene>
    <name evidence="2" type="ORF">CH63R_03434</name>
</gene>
<dbReference type="RefSeq" id="XP_018163225.1">
    <property type="nucleotide sequence ID" value="XM_018298409.1"/>
</dbReference>
<dbReference type="Pfam" id="PF20183">
    <property type="entry name" value="DUF6546"/>
    <property type="match status" value="1"/>
</dbReference>
<dbReference type="KEGG" id="chig:CH63R_03434"/>